<organism evidence="3 4">
    <name type="scientific">Aliikangiella coralliicola</name>
    <dbReference type="NCBI Taxonomy" id="2592383"/>
    <lineage>
        <taxon>Bacteria</taxon>
        <taxon>Pseudomonadati</taxon>
        <taxon>Pseudomonadota</taxon>
        <taxon>Gammaproteobacteria</taxon>
        <taxon>Oceanospirillales</taxon>
        <taxon>Pleioneaceae</taxon>
        <taxon>Aliikangiella</taxon>
    </lineage>
</organism>
<dbReference type="PANTHER" id="PTHR37951">
    <property type="entry name" value="CYTOPLASMIC PROTEIN-RELATED"/>
    <property type="match status" value="1"/>
</dbReference>
<evidence type="ECO:0000313" key="4">
    <source>
        <dbReference type="Proteomes" id="UP000315439"/>
    </source>
</evidence>
<evidence type="ECO:0000259" key="2">
    <source>
        <dbReference type="Pfam" id="PF06812"/>
    </source>
</evidence>
<comment type="caution">
    <text evidence="3">The sequence shown here is derived from an EMBL/GenBank/DDBJ whole genome shotgun (WGS) entry which is preliminary data.</text>
</comment>
<proteinExistence type="predicted"/>
<dbReference type="Pfam" id="PF06812">
    <property type="entry name" value="ImpA_N"/>
    <property type="match status" value="1"/>
</dbReference>
<reference evidence="3 4" key="1">
    <citation type="submission" date="2019-07" db="EMBL/GenBank/DDBJ databases">
        <title>Draft genome for Aliikangiella sp. M105.</title>
        <authorList>
            <person name="Wang G."/>
        </authorList>
    </citation>
    <scope>NUCLEOTIDE SEQUENCE [LARGE SCALE GENOMIC DNA]</scope>
    <source>
        <strain evidence="3 4">M105</strain>
    </source>
</reference>
<dbReference type="AlphaFoldDB" id="A0A545UCR3"/>
<keyword evidence="4" id="KW-1185">Reference proteome</keyword>
<name>A0A545UCR3_9GAMM</name>
<dbReference type="OrthoDB" id="9771118at2"/>
<dbReference type="NCBIfam" id="TIGR03363">
    <property type="entry name" value="VI_chp_8"/>
    <property type="match status" value="1"/>
</dbReference>
<dbReference type="Proteomes" id="UP000315439">
    <property type="component" value="Unassembled WGS sequence"/>
</dbReference>
<feature type="domain" description="ImpA N-terminal" evidence="2">
    <location>
        <begin position="26"/>
        <end position="147"/>
    </location>
</feature>
<dbReference type="InterPro" id="IPR017740">
    <property type="entry name" value="TssA-like"/>
</dbReference>
<protein>
    <submittedName>
        <fullName evidence="3">Type VI secretion system protein TssA</fullName>
    </submittedName>
</protein>
<sequence>MNEQFRNQINNQFEQLVGIPIQDLVSPISESSPCGQDLRSNGVYQKINDARKADDPSLPRGVWTHDLKKSEWDIVKETAIDALSNKTKDLQIGFWLLESQIHQNGLHGVAPCLALLIELCDNHWKELHPQIIDDDLEYRTNSISWANRKLLPALRLAPITDNPKLDEQYSWADWELAAQREQIQDPNNNGNRRKKTEEETTTDLVLQSISLTSTNFYEQLYQSLENAIIICEEFEVLLEKLCDGESPGFHDFCNLMKEIYGIIASILEQRGANLQQLSDQYLAPVGDSNGDSFNAESDEDGANNNGGNGHNGGGSGGPIQSRSQAYQQLAEAAEFLVHIEPHSPVPYLVRRAIQWGNLSTAELYQELFVDFQGQLNIFEILGLEIQK</sequence>
<evidence type="ECO:0000256" key="1">
    <source>
        <dbReference type="SAM" id="MobiDB-lite"/>
    </source>
</evidence>
<dbReference type="PANTHER" id="PTHR37951:SF1">
    <property type="entry name" value="TYPE VI SECRETION SYSTEM COMPONENT TSSA1"/>
    <property type="match status" value="1"/>
</dbReference>
<evidence type="ECO:0000313" key="3">
    <source>
        <dbReference type="EMBL" id="TQV87258.1"/>
    </source>
</evidence>
<feature type="region of interest" description="Disordered" evidence="1">
    <location>
        <begin position="288"/>
        <end position="323"/>
    </location>
</feature>
<accession>A0A545UCR3</accession>
<dbReference type="RefSeq" id="WP_142893849.1">
    <property type="nucleotide sequence ID" value="NZ_ML660164.1"/>
</dbReference>
<dbReference type="EMBL" id="VIKS01000008">
    <property type="protein sequence ID" value="TQV87258.1"/>
    <property type="molecule type" value="Genomic_DNA"/>
</dbReference>
<dbReference type="InterPro" id="IPR010657">
    <property type="entry name" value="ImpA_N"/>
</dbReference>
<feature type="compositionally biased region" description="Gly residues" evidence="1">
    <location>
        <begin position="304"/>
        <end position="317"/>
    </location>
</feature>
<gene>
    <name evidence="3" type="primary">tssA</name>
    <name evidence="3" type="ORF">FLL46_12450</name>
</gene>